<name>A0A1E7F3M4_9STRA</name>
<protein>
    <submittedName>
        <fullName evidence="2">Uncharacterized protein</fullName>
    </submittedName>
</protein>
<evidence type="ECO:0000313" key="2">
    <source>
        <dbReference type="EMBL" id="OEU12739.1"/>
    </source>
</evidence>
<sequence>MKLLLRGLDSIIIVIGCCLLLPGAAAAAAASPARERILRYVEEGQMFLIQDPDKVTVLLEKPNAPQTPGGNVKWFCTPTHGAPDHNGNGKQYYDNVVSHMLTYRPPKEVEDLQQQGSEMKGSWQPGGFTTAWANDHYNEYMVTYDKTRIGQFTELIRDDAEDDDDEDNNTTASSSSSWYSSALYLQPSTPTETNGMTAATVVEWTFNATSNPMLVAMADDLGTELTGTNCEAKYAAVWSALKNTTTTTSSSSGSPSEMRTSITIPVFNYGDGDANDTLNYDANTIRGRDRSIHTTTVTYGIYDLRAKPSQANNPKLL</sequence>
<dbReference type="KEGG" id="fcy:FRACYDRAFT_243995"/>
<dbReference type="InParanoid" id="A0A1E7F3M4"/>
<gene>
    <name evidence="2" type="ORF">FRACYDRAFT_243995</name>
</gene>
<keyword evidence="3" id="KW-1185">Reference proteome</keyword>
<evidence type="ECO:0000256" key="1">
    <source>
        <dbReference type="SAM" id="SignalP"/>
    </source>
</evidence>
<keyword evidence="1" id="KW-0732">Signal</keyword>
<accession>A0A1E7F3M4</accession>
<proteinExistence type="predicted"/>
<feature type="signal peptide" evidence="1">
    <location>
        <begin position="1"/>
        <end position="26"/>
    </location>
</feature>
<dbReference type="EMBL" id="KV784364">
    <property type="protein sequence ID" value="OEU12739.1"/>
    <property type="molecule type" value="Genomic_DNA"/>
</dbReference>
<evidence type="ECO:0000313" key="3">
    <source>
        <dbReference type="Proteomes" id="UP000095751"/>
    </source>
</evidence>
<dbReference type="Proteomes" id="UP000095751">
    <property type="component" value="Unassembled WGS sequence"/>
</dbReference>
<feature type="chain" id="PRO_5009192602" evidence="1">
    <location>
        <begin position="27"/>
        <end position="317"/>
    </location>
</feature>
<dbReference type="AlphaFoldDB" id="A0A1E7F3M4"/>
<organism evidence="2 3">
    <name type="scientific">Fragilariopsis cylindrus CCMP1102</name>
    <dbReference type="NCBI Taxonomy" id="635003"/>
    <lineage>
        <taxon>Eukaryota</taxon>
        <taxon>Sar</taxon>
        <taxon>Stramenopiles</taxon>
        <taxon>Ochrophyta</taxon>
        <taxon>Bacillariophyta</taxon>
        <taxon>Bacillariophyceae</taxon>
        <taxon>Bacillariophycidae</taxon>
        <taxon>Bacillariales</taxon>
        <taxon>Bacillariaceae</taxon>
        <taxon>Fragilariopsis</taxon>
    </lineage>
</organism>
<reference evidence="2 3" key="1">
    <citation type="submission" date="2016-09" db="EMBL/GenBank/DDBJ databases">
        <title>Extensive genetic diversity and differential bi-allelic expression allows diatom success in the polar Southern Ocean.</title>
        <authorList>
            <consortium name="DOE Joint Genome Institute"/>
            <person name="Mock T."/>
            <person name="Otillar R.P."/>
            <person name="Strauss J."/>
            <person name="Dupont C."/>
            <person name="Frickenhaus S."/>
            <person name="Maumus F."/>
            <person name="Mcmullan M."/>
            <person name="Sanges R."/>
            <person name="Schmutz J."/>
            <person name="Toseland A."/>
            <person name="Valas R."/>
            <person name="Veluchamy A."/>
            <person name="Ward B.J."/>
            <person name="Allen A."/>
            <person name="Barry K."/>
            <person name="Falciatore A."/>
            <person name="Ferrante M."/>
            <person name="Fortunato A.E."/>
            <person name="Gloeckner G."/>
            <person name="Gruber A."/>
            <person name="Hipkin R."/>
            <person name="Janech M."/>
            <person name="Kroth P."/>
            <person name="Leese F."/>
            <person name="Lindquist E."/>
            <person name="Lyon B.R."/>
            <person name="Martin J."/>
            <person name="Mayer C."/>
            <person name="Parker M."/>
            <person name="Quesneville H."/>
            <person name="Raymond J."/>
            <person name="Uhlig C."/>
            <person name="Valentin K.U."/>
            <person name="Worden A.Z."/>
            <person name="Armbrust E.V."/>
            <person name="Bowler C."/>
            <person name="Green B."/>
            <person name="Moulton V."/>
            <person name="Van Oosterhout C."/>
            <person name="Grigoriev I."/>
        </authorList>
    </citation>
    <scope>NUCLEOTIDE SEQUENCE [LARGE SCALE GENOMIC DNA]</scope>
    <source>
        <strain evidence="2 3">CCMP1102</strain>
    </source>
</reference>